<dbReference type="AlphaFoldDB" id="A0A6G0XAV1"/>
<proteinExistence type="predicted"/>
<evidence type="ECO:0000313" key="6">
    <source>
        <dbReference type="Proteomes" id="UP000481153"/>
    </source>
</evidence>
<dbReference type="EMBL" id="VJMJ01000084">
    <property type="protein sequence ID" value="KAF0737252.1"/>
    <property type="molecule type" value="Genomic_DNA"/>
</dbReference>
<dbReference type="InterPro" id="IPR032675">
    <property type="entry name" value="LRR_dom_sf"/>
</dbReference>
<keyword evidence="4" id="KW-0472">Membrane</keyword>
<dbReference type="InterPro" id="IPR050333">
    <property type="entry name" value="SLRP"/>
</dbReference>
<reference evidence="5 6" key="1">
    <citation type="submission" date="2019-07" db="EMBL/GenBank/DDBJ databases">
        <title>Genomics analysis of Aphanomyces spp. identifies a new class of oomycete effector associated with host adaptation.</title>
        <authorList>
            <person name="Gaulin E."/>
        </authorList>
    </citation>
    <scope>NUCLEOTIDE SEQUENCE [LARGE SCALE GENOMIC DNA]</scope>
    <source>
        <strain evidence="5 6">ATCC 201684</strain>
    </source>
</reference>
<evidence type="ECO:0008006" key="7">
    <source>
        <dbReference type="Google" id="ProtNLM"/>
    </source>
</evidence>
<comment type="caution">
    <text evidence="5">The sequence shown here is derived from an EMBL/GenBank/DDBJ whole genome shotgun (WGS) entry which is preliminary data.</text>
</comment>
<evidence type="ECO:0000256" key="2">
    <source>
        <dbReference type="ARBA" id="ARBA00022737"/>
    </source>
</evidence>
<organism evidence="5 6">
    <name type="scientific">Aphanomyces euteiches</name>
    <dbReference type="NCBI Taxonomy" id="100861"/>
    <lineage>
        <taxon>Eukaryota</taxon>
        <taxon>Sar</taxon>
        <taxon>Stramenopiles</taxon>
        <taxon>Oomycota</taxon>
        <taxon>Saprolegniomycetes</taxon>
        <taxon>Saprolegniales</taxon>
        <taxon>Verrucalvaceae</taxon>
        <taxon>Aphanomyces</taxon>
    </lineage>
</organism>
<protein>
    <recommendedName>
        <fullName evidence="7">LNR domain-containing protein</fullName>
    </recommendedName>
</protein>
<evidence type="ECO:0000256" key="3">
    <source>
        <dbReference type="SAM" id="Coils"/>
    </source>
</evidence>
<keyword evidence="1" id="KW-0433">Leucine-rich repeat</keyword>
<evidence type="ECO:0000256" key="1">
    <source>
        <dbReference type="ARBA" id="ARBA00022614"/>
    </source>
</evidence>
<accession>A0A6G0XAV1</accession>
<feature type="transmembrane region" description="Helical" evidence="4">
    <location>
        <begin position="174"/>
        <end position="194"/>
    </location>
</feature>
<keyword evidence="6" id="KW-1185">Reference proteome</keyword>
<keyword evidence="3" id="KW-0175">Coiled coil</keyword>
<keyword evidence="4" id="KW-0812">Transmembrane</keyword>
<dbReference type="GO" id="GO:0005615">
    <property type="term" value="C:extracellular space"/>
    <property type="evidence" value="ECO:0007669"/>
    <property type="project" value="TreeGrafter"/>
</dbReference>
<dbReference type="Gene3D" id="3.80.10.10">
    <property type="entry name" value="Ribonuclease Inhibitor"/>
    <property type="match status" value="1"/>
</dbReference>
<dbReference type="PANTHER" id="PTHR45712:SF1">
    <property type="entry name" value="NEPHROCAN"/>
    <property type="match status" value="1"/>
</dbReference>
<dbReference type="Proteomes" id="UP000481153">
    <property type="component" value="Unassembled WGS sequence"/>
</dbReference>
<feature type="transmembrane region" description="Helical" evidence="4">
    <location>
        <begin position="209"/>
        <end position="228"/>
    </location>
</feature>
<dbReference type="SUPFAM" id="SSF52075">
    <property type="entry name" value="Outer arm dynein light chain 1"/>
    <property type="match status" value="1"/>
</dbReference>
<feature type="transmembrane region" description="Helical" evidence="4">
    <location>
        <begin position="322"/>
        <end position="342"/>
    </location>
</feature>
<evidence type="ECO:0000256" key="4">
    <source>
        <dbReference type="SAM" id="Phobius"/>
    </source>
</evidence>
<feature type="coiled-coil region" evidence="3">
    <location>
        <begin position="595"/>
        <end position="622"/>
    </location>
</feature>
<sequence length="682" mass="75719">MAVKVLATNTEPLPPPPNPQKAVGRYVFQLRDRLLISCAAFMLHAGSFLYLICLAVVYYGLPDDQIQILHTFLPRVNSGIFVILACLNLRGMYWILYPRAINTSVLVYDPNTNPSTFPDKVWHLYVRCFSRYGLFGLHGELYDVRVAAKHVVQVISQVVQAHEMSLYLTQPTASAAYTVILGFGCVIMPLFLFSSNPLVNRWGSTITDAFLNFFLCAGFALMLLFRAITDYYFSGNDDFLWNRVWLNQMIMLARAVSIKSPLELLSTVFLFVSCFISLKNLHAAVHAKVKDVDSTHTSTHLSILALGKITNKEQIITITRRTLLGVSAAASALIFALAATSVHREACPPGCLLQTYPWFSQTCNCVMMRQNCLLYPIPNNDVDNFITTRLSNVFDMTVSQCELPQGLAASTLQRLNNLYSLTFRRTNTVVWNAQPSDVPDSQFVLYLIDQVMPAVPTILQANSKGLKFILLRNITLTRNLTIPPLAGLFQIDLTNMTLDVVPPFLLASDILTDVSLDYNHIQEIPMEIISMTSLQALYLTFNAITTIPSALTTTFPPTLKTLALGGNPIDTLPTDFDFELLQSRRITIDGTPLCLRILKAVAANEADKLSQLEQQIASHIKTICQFDCAVGCTSKRLGNTQCDPVCMTRACNFDSSAAQFAARGVEASDCYGEITGWESTVS</sequence>
<gene>
    <name evidence="5" type="ORF">Ae201684_006429</name>
</gene>
<keyword evidence="4" id="KW-1133">Transmembrane helix</keyword>
<keyword evidence="2" id="KW-0677">Repeat</keyword>
<feature type="transmembrane region" description="Helical" evidence="4">
    <location>
        <begin position="34"/>
        <end position="59"/>
    </location>
</feature>
<dbReference type="PANTHER" id="PTHR45712">
    <property type="entry name" value="AGAP008170-PA"/>
    <property type="match status" value="1"/>
</dbReference>
<feature type="transmembrane region" description="Helical" evidence="4">
    <location>
        <begin position="79"/>
        <end position="96"/>
    </location>
</feature>
<name>A0A6G0XAV1_9STRA</name>
<evidence type="ECO:0000313" key="5">
    <source>
        <dbReference type="EMBL" id="KAF0737252.1"/>
    </source>
</evidence>
<dbReference type="VEuPathDB" id="FungiDB:AeMF1_011155"/>